<dbReference type="GO" id="GO:0008800">
    <property type="term" value="F:beta-lactamase activity"/>
    <property type="evidence" value="ECO:0007669"/>
    <property type="project" value="UniProtKB-UniRule"/>
</dbReference>
<dbReference type="GO" id="GO:0046677">
    <property type="term" value="P:response to antibiotic"/>
    <property type="evidence" value="ECO:0007669"/>
    <property type="project" value="UniProtKB-UniRule"/>
</dbReference>
<dbReference type="SUPFAM" id="SSF56601">
    <property type="entry name" value="beta-lactamase/transpeptidase-like"/>
    <property type="match status" value="1"/>
</dbReference>
<gene>
    <name evidence="8" type="primary">bla</name>
    <name evidence="8" type="ORF">FGD71_027275</name>
</gene>
<dbReference type="EC" id="3.5.2.6" evidence="2 5"/>
<dbReference type="Proteomes" id="UP000317378">
    <property type="component" value="Unassembled WGS sequence"/>
</dbReference>
<dbReference type="NCBIfam" id="NF033103">
    <property type="entry name" value="bla_class_A"/>
    <property type="match status" value="1"/>
</dbReference>
<proteinExistence type="inferred from homology"/>
<dbReference type="Pfam" id="PF13354">
    <property type="entry name" value="Beta-lactamase2"/>
    <property type="match status" value="1"/>
</dbReference>
<organism evidence="8 9">
    <name type="scientific">Streptomyces sporangiiformans</name>
    <dbReference type="NCBI Taxonomy" id="2315329"/>
    <lineage>
        <taxon>Bacteria</taxon>
        <taxon>Bacillati</taxon>
        <taxon>Actinomycetota</taxon>
        <taxon>Actinomycetes</taxon>
        <taxon>Kitasatosporales</taxon>
        <taxon>Streptomycetaceae</taxon>
        <taxon>Streptomyces</taxon>
    </lineage>
</organism>
<dbReference type="InterPro" id="IPR000871">
    <property type="entry name" value="Beta-lactam_class-A"/>
</dbReference>
<dbReference type="Gene3D" id="3.40.710.10">
    <property type="entry name" value="DD-peptidase/beta-lactamase superfamily"/>
    <property type="match status" value="1"/>
</dbReference>
<evidence type="ECO:0000256" key="2">
    <source>
        <dbReference type="ARBA" id="ARBA00012865"/>
    </source>
</evidence>
<evidence type="ECO:0000256" key="5">
    <source>
        <dbReference type="RuleBase" id="RU361140"/>
    </source>
</evidence>
<evidence type="ECO:0000256" key="3">
    <source>
        <dbReference type="ARBA" id="ARBA00022801"/>
    </source>
</evidence>
<comment type="caution">
    <text evidence="8">The sequence shown here is derived from an EMBL/GenBank/DDBJ whole genome shotgun (WGS) entry which is preliminary data.</text>
</comment>
<feature type="domain" description="Beta-lactamase class A catalytic" evidence="7">
    <location>
        <begin position="80"/>
        <end position="295"/>
    </location>
</feature>
<dbReference type="PROSITE" id="PS00146">
    <property type="entry name" value="BETA_LACTAMASE_A"/>
    <property type="match status" value="1"/>
</dbReference>
<feature type="chain" id="PRO_5021274562" description="Beta-lactamase" evidence="6">
    <location>
        <begin position="31"/>
        <end position="322"/>
    </location>
</feature>
<comment type="similarity">
    <text evidence="1 5">Belongs to the class-A beta-lactamase family.</text>
</comment>
<keyword evidence="6" id="KW-0732">Signal</keyword>
<comment type="catalytic activity">
    <reaction evidence="5">
        <text>a beta-lactam + H2O = a substituted beta-amino acid</text>
        <dbReference type="Rhea" id="RHEA:20401"/>
        <dbReference type="ChEBI" id="CHEBI:15377"/>
        <dbReference type="ChEBI" id="CHEBI:35627"/>
        <dbReference type="ChEBI" id="CHEBI:140347"/>
        <dbReference type="EC" id="3.5.2.6"/>
    </reaction>
</comment>
<dbReference type="InterPro" id="IPR023650">
    <property type="entry name" value="Beta-lactam_class-A_AS"/>
</dbReference>
<dbReference type="AlphaFoldDB" id="A0A505D5T3"/>
<sequence length="322" mass="34583">MRTTRHTHARRALRGALAALALVVPLAACGQDGSPASSDSSASSVSSSSRSAVTTAPIAAAKPVTGELKELERKFDARLGVYAIDTGTGRELAYRDGERFGYHSTFKALAAGAVLRKYKLTGMNEVIKYSKDDLVHHSPITEKHVETGMTLRELCDAAVRYSDNTAANLLFEALGGPKALEAELRKLGDDVTVMERIEPGLSDWVPGEKRDSTTPRALAEGLRAYVLGDVLRKPERAQLTKWLKTNKTGDELIRAGVPEGWVVGDKTGSGNYYAGRNDIAVVWRPGAAPVVMAIMSNRGKAEDTYDNKLIAEAATVVAETLS</sequence>
<keyword evidence="4 5" id="KW-0046">Antibiotic resistance</keyword>
<dbReference type="RefSeq" id="WP_119103181.1">
    <property type="nucleotide sequence ID" value="NZ_QXMJ01000164.1"/>
</dbReference>
<dbReference type="EMBL" id="VCHX02000164">
    <property type="protein sequence ID" value="TPQ19124.1"/>
    <property type="molecule type" value="Genomic_DNA"/>
</dbReference>
<dbReference type="PANTHER" id="PTHR35333">
    <property type="entry name" value="BETA-LACTAMASE"/>
    <property type="match status" value="1"/>
</dbReference>
<dbReference type="PANTHER" id="PTHR35333:SF3">
    <property type="entry name" value="BETA-LACTAMASE-TYPE TRANSPEPTIDASE FOLD CONTAINING PROTEIN"/>
    <property type="match status" value="1"/>
</dbReference>
<keyword evidence="3 5" id="KW-0378">Hydrolase</keyword>
<evidence type="ECO:0000313" key="8">
    <source>
        <dbReference type="EMBL" id="TPQ19124.1"/>
    </source>
</evidence>
<evidence type="ECO:0000256" key="6">
    <source>
        <dbReference type="SAM" id="SignalP"/>
    </source>
</evidence>
<dbReference type="OrthoDB" id="9784149at2"/>
<keyword evidence="9" id="KW-1185">Reference proteome</keyword>
<evidence type="ECO:0000259" key="7">
    <source>
        <dbReference type="Pfam" id="PF13354"/>
    </source>
</evidence>
<name>A0A505D5T3_9ACTN</name>
<reference evidence="8 9" key="1">
    <citation type="submission" date="2019-06" db="EMBL/GenBank/DDBJ databases">
        <title>Streptomyces sporangiiformans sp. nov., a novel actinomycete isolated from soil in Mount Song.</title>
        <authorList>
            <person name="Han L."/>
        </authorList>
    </citation>
    <scope>NUCLEOTIDE SEQUENCE [LARGE SCALE GENOMIC DNA]</scope>
    <source>
        <strain evidence="8 9">NEAU-SSA 1</strain>
    </source>
</reference>
<feature type="signal peptide" evidence="6">
    <location>
        <begin position="1"/>
        <end position="30"/>
    </location>
</feature>
<dbReference type="PRINTS" id="PR00118">
    <property type="entry name" value="BLACTAMASEA"/>
</dbReference>
<accession>A0A505D5T3</accession>
<evidence type="ECO:0000313" key="9">
    <source>
        <dbReference type="Proteomes" id="UP000317378"/>
    </source>
</evidence>
<protein>
    <recommendedName>
        <fullName evidence="2 5">Beta-lactamase</fullName>
        <ecNumber evidence="2 5">3.5.2.6</ecNumber>
    </recommendedName>
</protein>
<evidence type="ECO:0000256" key="4">
    <source>
        <dbReference type="ARBA" id="ARBA00023251"/>
    </source>
</evidence>
<dbReference type="InterPro" id="IPR012338">
    <property type="entry name" value="Beta-lactam/transpept-like"/>
</dbReference>
<evidence type="ECO:0000256" key="1">
    <source>
        <dbReference type="ARBA" id="ARBA00009009"/>
    </source>
</evidence>
<dbReference type="GO" id="GO:0030655">
    <property type="term" value="P:beta-lactam antibiotic catabolic process"/>
    <property type="evidence" value="ECO:0007669"/>
    <property type="project" value="InterPro"/>
</dbReference>
<dbReference type="InterPro" id="IPR045155">
    <property type="entry name" value="Beta-lactam_cat"/>
</dbReference>